<dbReference type="EMBL" id="GBEZ01017863">
    <property type="protein sequence ID" value="JAC68511.1"/>
    <property type="molecule type" value="Transcribed_RNA"/>
</dbReference>
<gene>
    <name evidence="2" type="ORF">TSPGSL018_24159</name>
    <name evidence="3" type="ORF">TSPGSL018_8538</name>
</gene>
<feature type="chain" id="PRO_5007370663" evidence="1">
    <location>
        <begin position="20"/>
        <end position="191"/>
    </location>
</feature>
<evidence type="ECO:0000313" key="2">
    <source>
        <dbReference type="EMBL" id="JAC62147.1"/>
    </source>
</evidence>
<evidence type="ECO:0000313" key="3">
    <source>
        <dbReference type="EMBL" id="JAC68511.1"/>
    </source>
</evidence>
<evidence type="ECO:0000256" key="1">
    <source>
        <dbReference type="SAM" id="SignalP"/>
    </source>
</evidence>
<sequence>MLVAVVVAALAGTLAATLAKDSESSPSAVSLFINSGKKHELGSNYTWSELVPRVLNKTESEVTYIPIEHLAQVSENAVGSLRAIILTVNVTAPGTKPEVHHVGYFVANTEHRDGMLILQLNGTADTVMVFANRAYRIRQGSAQGAREAESVLVADAVIINTTEPRIFPSKEAMPSSALLEGVWQREDLLGN</sequence>
<keyword evidence="1" id="KW-0732">Signal</keyword>
<name>A0A061RDD2_9CHLO</name>
<proteinExistence type="predicted"/>
<dbReference type="AlphaFoldDB" id="A0A061RDD2"/>
<reference evidence="3" key="1">
    <citation type="submission" date="2014-05" db="EMBL/GenBank/DDBJ databases">
        <title>The transcriptome of the halophilic microalga Tetraselmis sp. GSL018 isolated from the Great Salt Lake, Utah.</title>
        <authorList>
            <person name="Jinkerson R.E."/>
            <person name="D'Adamo S."/>
            <person name="Posewitz M.C."/>
        </authorList>
    </citation>
    <scope>NUCLEOTIDE SEQUENCE</scope>
    <source>
        <strain evidence="3">GSL018</strain>
    </source>
</reference>
<organism evidence="3">
    <name type="scientific">Tetraselmis sp. GSL018</name>
    <dbReference type="NCBI Taxonomy" id="582737"/>
    <lineage>
        <taxon>Eukaryota</taxon>
        <taxon>Viridiplantae</taxon>
        <taxon>Chlorophyta</taxon>
        <taxon>core chlorophytes</taxon>
        <taxon>Chlorodendrophyceae</taxon>
        <taxon>Chlorodendrales</taxon>
        <taxon>Chlorodendraceae</taxon>
        <taxon>Tetraselmis</taxon>
    </lineage>
</organism>
<feature type="signal peptide" evidence="1">
    <location>
        <begin position="1"/>
        <end position="19"/>
    </location>
</feature>
<accession>A0A061RDD2</accession>
<protein>
    <submittedName>
        <fullName evidence="3">Uncharacterized protein</fullName>
    </submittedName>
</protein>
<dbReference type="EMBL" id="GBEZ01024886">
    <property type="protein sequence ID" value="JAC62147.1"/>
    <property type="molecule type" value="Transcribed_RNA"/>
</dbReference>